<name>A0ABQ3T5J0_9ACTN</name>
<feature type="domain" description="Major facilitator superfamily (MFS) profile" evidence="10">
    <location>
        <begin position="31"/>
        <end position="523"/>
    </location>
</feature>
<feature type="transmembrane region" description="Helical" evidence="9">
    <location>
        <begin position="287"/>
        <end position="309"/>
    </location>
</feature>
<evidence type="ECO:0000256" key="1">
    <source>
        <dbReference type="ARBA" id="ARBA00004651"/>
    </source>
</evidence>
<accession>A0ABQ3T5J0</accession>
<gene>
    <name evidence="11" type="ORF">Sspor_11710</name>
</gene>
<keyword evidence="7" id="KW-0046">Antibiotic resistance</keyword>
<feature type="compositionally biased region" description="Basic and acidic residues" evidence="8">
    <location>
        <begin position="1"/>
        <end position="10"/>
    </location>
</feature>
<dbReference type="PANTHER" id="PTHR42718:SF42">
    <property type="entry name" value="EXPORT PROTEIN"/>
    <property type="match status" value="1"/>
</dbReference>
<proteinExistence type="predicted"/>
<keyword evidence="12" id="KW-1185">Reference proteome</keyword>
<dbReference type="InterPro" id="IPR020846">
    <property type="entry name" value="MFS_dom"/>
</dbReference>
<comment type="subcellular location">
    <subcellularLocation>
        <location evidence="1">Cell membrane</location>
        <topology evidence="1">Multi-pass membrane protein</topology>
    </subcellularLocation>
</comment>
<organism evidence="11 12">
    <name type="scientific">Streptomyces spororaveus</name>
    <dbReference type="NCBI Taxonomy" id="284039"/>
    <lineage>
        <taxon>Bacteria</taxon>
        <taxon>Bacillati</taxon>
        <taxon>Actinomycetota</taxon>
        <taxon>Actinomycetes</taxon>
        <taxon>Kitasatosporales</taxon>
        <taxon>Streptomycetaceae</taxon>
        <taxon>Streptomyces</taxon>
    </lineage>
</organism>
<dbReference type="Proteomes" id="UP000608522">
    <property type="component" value="Unassembled WGS sequence"/>
</dbReference>
<feature type="transmembrane region" description="Helical" evidence="9">
    <location>
        <begin position="29"/>
        <end position="53"/>
    </location>
</feature>
<evidence type="ECO:0000256" key="7">
    <source>
        <dbReference type="ARBA" id="ARBA00023251"/>
    </source>
</evidence>
<feature type="region of interest" description="Disordered" evidence="8">
    <location>
        <begin position="1"/>
        <end position="23"/>
    </location>
</feature>
<feature type="transmembrane region" description="Helical" evidence="9">
    <location>
        <begin position="73"/>
        <end position="89"/>
    </location>
</feature>
<keyword evidence="6 9" id="KW-0472">Membrane</keyword>
<evidence type="ECO:0000256" key="9">
    <source>
        <dbReference type="SAM" id="Phobius"/>
    </source>
</evidence>
<feature type="transmembrane region" description="Helical" evidence="9">
    <location>
        <begin position="500"/>
        <end position="519"/>
    </location>
</feature>
<dbReference type="Gene3D" id="1.20.1250.20">
    <property type="entry name" value="MFS general substrate transporter like domains"/>
    <property type="match status" value="1"/>
</dbReference>
<dbReference type="EMBL" id="BNED01000005">
    <property type="protein sequence ID" value="GHI75610.1"/>
    <property type="molecule type" value="Genomic_DNA"/>
</dbReference>
<dbReference type="SUPFAM" id="SSF103473">
    <property type="entry name" value="MFS general substrate transporter"/>
    <property type="match status" value="1"/>
</dbReference>
<feature type="transmembrane region" description="Helical" evidence="9">
    <location>
        <begin position="187"/>
        <end position="206"/>
    </location>
</feature>
<keyword evidence="4 9" id="KW-0812">Transmembrane</keyword>
<dbReference type="PANTHER" id="PTHR42718">
    <property type="entry name" value="MAJOR FACILITATOR SUPERFAMILY MULTIDRUG TRANSPORTER MFSC"/>
    <property type="match status" value="1"/>
</dbReference>
<dbReference type="CDD" id="cd17321">
    <property type="entry name" value="MFS_MMR_MDR_like"/>
    <property type="match status" value="1"/>
</dbReference>
<feature type="transmembrane region" description="Helical" evidence="9">
    <location>
        <begin position="218"/>
        <end position="238"/>
    </location>
</feature>
<dbReference type="Pfam" id="PF07690">
    <property type="entry name" value="MFS_1"/>
    <property type="match status" value="1"/>
</dbReference>
<sequence length="533" mass="54599">MAMTPRDTEPRTGPPTVPASAPAGHPRRWLILLVMSLCMFVATLDNTILTVALAPIQQALEATNGELQWVMDAYALTFAALLFTAGLLGDRFGRRWVLAAGLLVFLIASAFASWSADPAQLIMGRALMGLGAAVVPGCSMAVIIDAFVPEERPKAIALWSVATGVGIAAGPVVGGALLASFWWGSALLVNVPLALVAIVLIVWLVPQRRAEHPVPLDLPGMLLSILAVGSLVYGIIAGGEGGSWIAPGVAGPIAAGLVLLVVLILVERRSDNPSIDPELFRSARFTAGSGVLACSFFVAMGVGFILTFYLQQVRGNSPVEAGLLTLAYAVGTTVAGAKSSRLADRMGPSATVAVGMAAMGAGCLAVSGLGEHTPVWIVELTQVVFGAGFGLTLSPAMAVALAVVPDAKAGAGSAVVNTVRHLGSALGVAVLGAVLGVVYRDRFGDGGGLFSHTQQAAETNSLGSTLLRLAHLGSTGHDPQALAAAAAHAKDSFLAAMQTATWIGAGFCLMAALIALRWLPGRPSRSAGPHGRR</sequence>
<evidence type="ECO:0000256" key="2">
    <source>
        <dbReference type="ARBA" id="ARBA00022448"/>
    </source>
</evidence>
<dbReference type="InterPro" id="IPR011701">
    <property type="entry name" value="MFS"/>
</dbReference>
<dbReference type="InterPro" id="IPR004638">
    <property type="entry name" value="EmrB-like"/>
</dbReference>
<evidence type="ECO:0000313" key="12">
    <source>
        <dbReference type="Proteomes" id="UP000608522"/>
    </source>
</evidence>
<dbReference type="Gene3D" id="1.20.1720.10">
    <property type="entry name" value="Multidrug resistance protein D"/>
    <property type="match status" value="1"/>
</dbReference>
<evidence type="ECO:0000256" key="4">
    <source>
        <dbReference type="ARBA" id="ARBA00022692"/>
    </source>
</evidence>
<dbReference type="PRINTS" id="PR01036">
    <property type="entry name" value="TCRTETB"/>
</dbReference>
<evidence type="ECO:0000313" key="11">
    <source>
        <dbReference type="EMBL" id="GHI75610.1"/>
    </source>
</evidence>
<keyword evidence="3" id="KW-1003">Cell membrane</keyword>
<feature type="transmembrane region" description="Helical" evidence="9">
    <location>
        <begin position="156"/>
        <end position="181"/>
    </location>
</feature>
<feature type="transmembrane region" description="Helical" evidence="9">
    <location>
        <begin position="419"/>
        <end position="439"/>
    </location>
</feature>
<evidence type="ECO:0000259" key="10">
    <source>
        <dbReference type="PROSITE" id="PS50850"/>
    </source>
</evidence>
<dbReference type="InterPro" id="IPR036259">
    <property type="entry name" value="MFS_trans_sf"/>
</dbReference>
<evidence type="ECO:0000256" key="5">
    <source>
        <dbReference type="ARBA" id="ARBA00022989"/>
    </source>
</evidence>
<keyword evidence="5 9" id="KW-1133">Transmembrane helix</keyword>
<feature type="transmembrane region" description="Helical" evidence="9">
    <location>
        <begin position="244"/>
        <end position="266"/>
    </location>
</feature>
<keyword evidence="2" id="KW-0813">Transport</keyword>
<feature type="transmembrane region" description="Helical" evidence="9">
    <location>
        <begin position="96"/>
        <end position="116"/>
    </location>
</feature>
<feature type="transmembrane region" description="Helical" evidence="9">
    <location>
        <begin position="321"/>
        <end position="337"/>
    </location>
</feature>
<evidence type="ECO:0000256" key="3">
    <source>
        <dbReference type="ARBA" id="ARBA00022475"/>
    </source>
</evidence>
<reference evidence="12" key="1">
    <citation type="submission" date="2023-07" db="EMBL/GenBank/DDBJ databases">
        <title>Whole genome shotgun sequence of Streptomyces spororaveus NBRC 15456.</title>
        <authorList>
            <person name="Komaki H."/>
            <person name="Tamura T."/>
        </authorList>
    </citation>
    <scope>NUCLEOTIDE SEQUENCE [LARGE SCALE GENOMIC DNA]</scope>
    <source>
        <strain evidence="12">NBRC 15456</strain>
    </source>
</reference>
<dbReference type="NCBIfam" id="TIGR00711">
    <property type="entry name" value="efflux_EmrB"/>
    <property type="match status" value="1"/>
</dbReference>
<comment type="caution">
    <text evidence="11">The sequence shown here is derived from an EMBL/GenBank/DDBJ whole genome shotgun (WGS) entry which is preliminary data.</text>
</comment>
<feature type="transmembrane region" description="Helical" evidence="9">
    <location>
        <begin position="349"/>
        <end position="370"/>
    </location>
</feature>
<protein>
    <submittedName>
        <fullName evidence="11">MFS transporter</fullName>
    </submittedName>
</protein>
<evidence type="ECO:0000256" key="6">
    <source>
        <dbReference type="ARBA" id="ARBA00023136"/>
    </source>
</evidence>
<feature type="transmembrane region" description="Helical" evidence="9">
    <location>
        <begin position="382"/>
        <end position="407"/>
    </location>
</feature>
<feature type="transmembrane region" description="Helical" evidence="9">
    <location>
        <begin position="122"/>
        <end position="144"/>
    </location>
</feature>
<dbReference type="RefSeq" id="WP_202198030.1">
    <property type="nucleotide sequence ID" value="NZ_BAAATO010000004.1"/>
</dbReference>
<evidence type="ECO:0000256" key="8">
    <source>
        <dbReference type="SAM" id="MobiDB-lite"/>
    </source>
</evidence>
<dbReference type="PROSITE" id="PS50850">
    <property type="entry name" value="MFS"/>
    <property type="match status" value="1"/>
</dbReference>